<keyword evidence="2" id="KW-1185">Reference proteome</keyword>
<evidence type="ECO:0000259" key="1">
    <source>
        <dbReference type="Pfam" id="PF10551"/>
    </source>
</evidence>
<dbReference type="Pfam" id="PF10551">
    <property type="entry name" value="MULE"/>
    <property type="match status" value="1"/>
</dbReference>
<evidence type="ECO:0000313" key="2">
    <source>
        <dbReference type="Proteomes" id="UP000813463"/>
    </source>
</evidence>
<name>A0ABM3R8C8_SPIOL</name>
<gene>
    <name evidence="3" type="primary">LOC130467381</name>
</gene>
<dbReference type="InterPro" id="IPR018289">
    <property type="entry name" value="MULE_transposase_dom"/>
</dbReference>
<dbReference type="PANTHER" id="PTHR47718">
    <property type="entry name" value="OS01G0519700 PROTEIN"/>
    <property type="match status" value="1"/>
</dbReference>
<dbReference type="PANTHER" id="PTHR47718:SF17">
    <property type="entry name" value="PROTEIN FAR1-RELATED SEQUENCE 5-LIKE"/>
    <property type="match status" value="1"/>
</dbReference>
<protein>
    <submittedName>
        <fullName evidence="3">Protein FAR1-RELATED SEQUENCE 5-like</fullName>
    </submittedName>
</protein>
<dbReference type="GeneID" id="130467381"/>
<proteinExistence type="predicted"/>
<dbReference type="Proteomes" id="UP000813463">
    <property type="component" value="Chromosome 2"/>
</dbReference>
<sequence>MKEAKNEDGAYDWYNEYAFSKSFGIRVGKAVKGLKMKKGKRTRSYARLDTRTGCTAFVQFSIDKDANGVKVSDTLRVLKKEVGGSPMVGFTASDDYNALSRAKANKVEGHDCHHSIKYCAQRNSSEEGFYYDFELGEEEGLLSFFWRDGRMKRDYNYFGYLLVFDTTYRTNKYDMICAPFVDMKHHSNNVVFGMSFVINEKMESFNWLFQTFFTSIGGNHPITIMIDQAPSIVLGFQ</sequence>
<reference evidence="2" key="1">
    <citation type="journal article" date="2021" name="Nat. Commun.">
        <title>Genomic analyses provide insights into spinach domestication and the genetic basis of agronomic traits.</title>
        <authorList>
            <person name="Cai X."/>
            <person name="Sun X."/>
            <person name="Xu C."/>
            <person name="Sun H."/>
            <person name="Wang X."/>
            <person name="Ge C."/>
            <person name="Zhang Z."/>
            <person name="Wang Q."/>
            <person name="Fei Z."/>
            <person name="Jiao C."/>
            <person name="Wang Q."/>
        </authorList>
    </citation>
    <scope>NUCLEOTIDE SEQUENCE [LARGE SCALE GENOMIC DNA]</scope>
    <source>
        <strain evidence="2">cv. Varoflay</strain>
    </source>
</reference>
<feature type="domain" description="MULE transposase" evidence="1">
    <location>
        <begin position="162"/>
        <end position="232"/>
    </location>
</feature>
<evidence type="ECO:0000313" key="3">
    <source>
        <dbReference type="RefSeq" id="XP_056691860.1"/>
    </source>
</evidence>
<reference evidence="3" key="2">
    <citation type="submission" date="2025-08" db="UniProtKB">
        <authorList>
            <consortium name="RefSeq"/>
        </authorList>
    </citation>
    <scope>IDENTIFICATION</scope>
    <source>
        <tissue evidence="3">Leaf</tissue>
    </source>
</reference>
<dbReference type="RefSeq" id="XP_056691860.1">
    <property type="nucleotide sequence ID" value="XM_056835882.1"/>
</dbReference>
<accession>A0ABM3R8C8</accession>
<organism evidence="2 3">
    <name type="scientific">Spinacia oleracea</name>
    <name type="common">Spinach</name>
    <dbReference type="NCBI Taxonomy" id="3562"/>
    <lineage>
        <taxon>Eukaryota</taxon>
        <taxon>Viridiplantae</taxon>
        <taxon>Streptophyta</taxon>
        <taxon>Embryophyta</taxon>
        <taxon>Tracheophyta</taxon>
        <taxon>Spermatophyta</taxon>
        <taxon>Magnoliopsida</taxon>
        <taxon>eudicotyledons</taxon>
        <taxon>Gunneridae</taxon>
        <taxon>Pentapetalae</taxon>
        <taxon>Caryophyllales</taxon>
        <taxon>Chenopodiaceae</taxon>
        <taxon>Chenopodioideae</taxon>
        <taxon>Anserineae</taxon>
        <taxon>Spinacia</taxon>
    </lineage>
</organism>